<dbReference type="GO" id="GO:0003677">
    <property type="term" value="F:DNA binding"/>
    <property type="evidence" value="ECO:0007669"/>
    <property type="project" value="UniProtKB-KW"/>
</dbReference>
<dbReference type="CDD" id="cd04488">
    <property type="entry name" value="RecG_wedge_OBF"/>
    <property type="match status" value="1"/>
</dbReference>
<dbReference type="EMBL" id="CP033898">
    <property type="protein sequence ID" value="AZA09399.1"/>
    <property type="molecule type" value="Genomic_DNA"/>
</dbReference>
<dbReference type="GO" id="GO:0016787">
    <property type="term" value="F:hydrolase activity"/>
    <property type="evidence" value="ECO:0007669"/>
    <property type="project" value="UniProtKB-KW"/>
</dbReference>
<keyword evidence="4 10" id="KW-0347">Helicase</keyword>
<dbReference type="GO" id="GO:0005524">
    <property type="term" value="F:ATP binding"/>
    <property type="evidence" value="ECO:0007669"/>
    <property type="project" value="UniProtKB-KW"/>
</dbReference>
<reference evidence="10 11" key="1">
    <citation type="submission" date="2018-11" db="EMBL/GenBank/DDBJ databases">
        <authorList>
            <person name="Kleinhagauer T."/>
            <person name="Glaeser S.P."/>
            <person name="Spergser J."/>
            <person name="Ruckert C."/>
            <person name="Kaempfer P."/>
            <person name="Busse H.-J."/>
        </authorList>
    </citation>
    <scope>NUCLEOTIDE SEQUENCE [LARGE SCALE GENOMIC DNA]</scope>
    <source>
        <strain evidence="10 11">812CH</strain>
    </source>
</reference>
<dbReference type="Gene3D" id="3.40.50.300">
    <property type="entry name" value="P-loop containing nucleotide triphosphate hydrolases"/>
    <property type="match status" value="2"/>
</dbReference>
<dbReference type="Proteomes" id="UP000271426">
    <property type="component" value="Chromosome"/>
</dbReference>
<dbReference type="SUPFAM" id="SSF52540">
    <property type="entry name" value="P-loop containing nucleoside triphosphate hydrolases"/>
    <property type="match status" value="1"/>
</dbReference>
<evidence type="ECO:0000256" key="4">
    <source>
        <dbReference type="ARBA" id="ARBA00022806"/>
    </source>
</evidence>
<dbReference type="PANTHER" id="PTHR47964:SF1">
    <property type="entry name" value="ATP-DEPENDENT DNA HELICASE HOMOLOG RECG, CHLOROPLASTIC"/>
    <property type="match status" value="1"/>
</dbReference>
<dbReference type="InterPro" id="IPR011545">
    <property type="entry name" value="DEAD/DEAH_box_helicase_dom"/>
</dbReference>
<keyword evidence="7" id="KW-0234">DNA repair</keyword>
<dbReference type="AlphaFoldDB" id="A0A3G6IUH2"/>
<dbReference type="CDD" id="cd17992">
    <property type="entry name" value="DEXHc_RecG"/>
    <property type="match status" value="1"/>
</dbReference>
<dbReference type="Pfam" id="PF00271">
    <property type="entry name" value="Helicase_C"/>
    <property type="match status" value="1"/>
</dbReference>
<dbReference type="Pfam" id="PF19833">
    <property type="entry name" value="RecG_dom3_C"/>
    <property type="match status" value="1"/>
</dbReference>
<dbReference type="InterPro" id="IPR012340">
    <property type="entry name" value="NA-bd_OB-fold"/>
</dbReference>
<dbReference type="SMART" id="SM00487">
    <property type="entry name" value="DEXDc"/>
    <property type="match status" value="1"/>
</dbReference>
<dbReference type="GO" id="GO:0006281">
    <property type="term" value="P:DNA repair"/>
    <property type="evidence" value="ECO:0007669"/>
    <property type="project" value="UniProtKB-KW"/>
</dbReference>
<dbReference type="PROSITE" id="PS51192">
    <property type="entry name" value="HELICASE_ATP_BIND_1"/>
    <property type="match status" value="1"/>
</dbReference>
<dbReference type="SUPFAM" id="SSF50249">
    <property type="entry name" value="Nucleic acid-binding proteins"/>
    <property type="match status" value="1"/>
</dbReference>
<dbReference type="Pfam" id="PF00270">
    <property type="entry name" value="DEAD"/>
    <property type="match status" value="1"/>
</dbReference>
<proteinExistence type="predicted"/>
<dbReference type="PANTHER" id="PTHR47964">
    <property type="entry name" value="ATP-DEPENDENT DNA HELICASE HOMOLOG RECG, CHLOROPLASTIC"/>
    <property type="match status" value="1"/>
</dbReference>
<accession>A0A3G6IUH2</accession>
<dbReference type="SMART" id="SM00490">
    <property type="entry name" value="HELICc"/>
    <property type="match status" value="1"/>
</dbReference>
<keyword evidence="1" id="KW-0547">Nucleotide-binding</keyword>
<evidence type="ECO:0000256" key="7">
    <source>
        <dbReference type="ARBA" id="ARBA00023204"/>
    </source>
</evidence>
<dbReference type="InterPro" id="IPR001650">
    <property type="entry name" value="Helicase_C-like"/>
</dbReference>
<keyword evidence="3 10" id="KW-0378">Hydrolase</keyword>
<evidence type="ECO:0000256" key="5">
    <source>
        <dbReference type="ARBA" id="ARBA00022840"/>
    </source>
</evidence>
<evidence type="ECO:0000313" key="11">
    <source>
        <dbReference type="Proteomes" id="UP000271426"/>
    </source>
</evidence>
<evidence type="ECO:0000256" key="6">
    <source>
        <dbReference type="ARBA" id="ARBA00023125"/>
    </source>
</evidence>
<feature type="domain" description="Helicase ATP-binding" evidence="8">
    <location>
        <begin position="289"/>
        <end position="453"/>
    </location>
</feature>
<name>A0A3G6IUH2_9CORY</name>
<keyword evidence="11" id="KW-1185">Reference proteome</keyword>
<protein>
    <submittedName>
        <fullName evidence="10">ATP-dependent DNA helicase RecG</fullName>
        <ecNumber evidence="10">3.6.4.12</ecNumber>
    </submittedName>
</protein>
<evidence type="ECO:0000256" key="2">
    <source>
        <dbReference type="ARBA" id="ARBA00022763"/>
    </source>
</evidence>
<dbReference type="InterPro" id="IPR027417">
    <property type="entry name" value="P-loop_NTPase"/>
</dbReference>
<sequence length="697" mass="75901">MMLGWNDTRPLGSILDQSQARAFSRHFGFKRAQDLLEHFPRGYAAQGVGLGAGQAEEGDTVTLVGEVVHNTTRSNPKVGKVYTIWIDDGTGIHTTASFFRATWQPKVLHNGTRAIFSGKLKFFRGQPQLQHPDFFPLGKLEVAKEGHDGSKYAVMQLLLHLPYVPIYPAKQALPSWKILGAIDQVLKSLEPIPDPLGKFAPPDLPDFDQALRGIHEPPSQGPDLCRKRLNYDEALSLGLLMALRRADTQARKAPAMRSEASGYAKALRAALDFSLTKGQEAVLADIRADLSISTPMQRLLQGEVGSGKTVVALLAMLQCVDSGAQCALLAPTEVLATQHAQSIEAMLKGIDVNVTLLTGSMNTRQRQAALLDILSGDADIVIGTHALIQDTVEFFNLGLCVVDEQHRFGVEQRDTLRGKGREGLTPHLLVMTATPIPRTIAMTAFGDLSVSTLRELPGGRQPISSYVIPAGNQVWVARMWERLKEECRAGHQVYVVCPKIGGEDGVEALAAELQSHTMRDFRIAVLHGQLSSEDKAHAMAEFSAGKIDVLVATTVIEVGVDVANATAMLIYGAESFGVSQLHQLRGRVGRGGNASICFFYTHAEPGSRTLERVGRVASTQDGFELAEVDLEFRQEGNILGAQQSGRSHLRLLSLSKDRELIARANSDAAIIVEEDPKLARALVQDIDDQRQAYIDKS</sequence>
<dbReference type="InterPro" id="IPR045562">
    <property type="entry name" value="RecG_dom3_C"/>
</dbReference>
<dbReference type="KEGG" id="cpso:CPPEL_06425"/>
<dbReference type="EC" id="3.6.4.12" evidence="10"/>
<dbReference type="Gene3D" id="2.40.50.140">
    <property type="entry name" value="Nucleic acid-binding proteins"/>
    <property type="match status" value="1"/>
</dbReference>
<dbReference type="PROSITE" id="PS51194">
    <property type="entry name" value="HELICASE_CTER"/>
    <property type="match status" value="1"/>
</dbReference>
<evidence type="ECO:0000259" key="9">
    <source>
        <dbReference type="PROSITE" id="PS51194"/>
    </source>
</evidence>
<dbReference type="GO" id="GO:0003678">
    <property type="term" value="F:DNA helicase activity"/>
    <property type="evidence" value="ECO:0007669"/>
    <property type="project" value="UniProtKB-EC"/>
</dbReference>
<evidence type="ECO:0000313" key="10">
    <source>
        <dbReference type="EMBL" id="AZA09399.1"/>
    </source>
</evidence>
<keyword evidence="2" id="KW-0227">DNA damage</keyword>
<evidence type="ECO:0000256" key="1">
    <source>
        <dbReference type="ARBA" id="ARBA00022741"/>
    </source>
</evidence>
<keyword evidence="6" id="KW-0238">DNA-binding</keyword>
<dbReference type="InterPro" id="IPR047112">
    <property type="entry name" value="RecG/Mfd"/>
</dbReference>
<organism evidence="10 11">
    <name type="scientific">Corynebacterium pseudopelargi</name>
    <dbReference type="NCBI Taxonomy" id="2080757"/>
    <lineage>
        <taxon>Bacteria</taxon>
        <taxon>Bacillati</taxon>
        <taxon>Actinomycetota</taxon>
        <taxon>Actinomycetes</taxon>
        <taxon>Mycobacteriales</taxon>
        <taxon>Corynebacteriaceae</taxon>
        <taxon>Corynebacterium</taxon>
    </lineage>
</organism>
<dbReference type="InterPro" id="IPR014001">
    <property type="entry name" value="Helicase_ATP-bd"/>
</dbReference>
<keyword evidence="5" id="KW-0067">ATP-binding</keyword>
<feature type="domain" description="Helicase C-terminal" evidence="9">
    <location>
        <begin position="479"/>
        <end position="631"/>
    </location>
</feature>
<evidence type="ECO:0000259" key="8">
    <source>
        <dbReference type="PROSITE" id="PS51192"/>
    </source>
</evidence>
<gene>
    <name evidence="10" type="primary">recG</name>
    <name evidence="10" type="ORF">CPPEL_06425</name>
</gene>
<evidence type="ECO:0000256" key="3">
    <source>
        <dbReference type="ARBA" id="ARBA00022801"/>
    </source>
</evidence>